<evidence type="ECO:0000256" key="3">
    <source>
        <dbReference type="ARBA" id="ARBA00022692"/>
    </source>
</evidence>
<dbReference type="Pfam" id="PF00664">
    <property type="entry name" value="ABC_membrane"/>
    <property type="match status" value="1"/>
</dbReference>
<dbReference type="InterPro" id="IPR033838">
    <property type="entry name" value="CvaB_peptidase"/>
</dbReference>
<dbReference type="SUPFAM" id="SSF90123">
    <property type="entry name" value="ABC transporter transmembrane region"/>
    <property type="match status" value="1"/>
</dbReference>
<keyword evidence="4" id="KW-0547">Nucleotide-binding</keyword>
<dbReference type="CDD" id="cd03246">
    <property type="entry name" value="ABCC_Protease_Secretion"/>
    <property type="match status" value="1"/>
</dbReference>
<accession>A0ABY5RNH7</accession>
<evidence type="ECO:0000259" key="11">
    <source>
        <dbReference type="PROSITE" id="PS50990"/>
    </source>
</evidence>
<feature type="domain" description="Peptidase C39" evidence="11">
    <location>
        <begin position="20"/>
        <end position="139"/>
    </location>
</feature>
<comment type="subcellular location">
    <subcellularLocation>
        <location evidence="1">Cell membrane</location>
        <topology evidence="1">Multi-pass membrane protein</topology>
    </subcellularLocation>
</comment>
<evidence type="ECO:0000256" key="7">
    <source>
        <dbReference type="ARBA" id="ARBA00023136"/>
    </source>
</evidence>
<evidence type="ECO:0000256" key="1">
    <source>
        <dbReference type="ARBA" id="ARBA00004651"/>
    </source>
</evidence>
<proteinExistence type="inferred from homology"/>
<dbReference type="SUPFAM" id="SSF52540">
    <property type="entry name" value="P-loop containing nucleoside triphosphate hydrolases"/>
    <property type="match status" value="1"/>
</dbReference>
<evidence type="ECO:0000313" key="12">
    <source>
        <dbReference type="EMBL" id="UVF17884.1"/>
    </source>
</evidence>
<dbReference type="PANTHER" id="PTHR24221">
    <property type="entry name" value="ATP-BINDING CASSETTE SUB-FAMILY B"/>
    <property type="match status" value="1"/>
</dbReference>
<dbReference type="InterPro" id="IPR039421">
    <property type="entry name" value="Type_1_exporter"/>
</dbReference>
<gene>
    <name evidence="12" type="ORF">HPT29_015290</name>
</gene>
<feature type="transmembrane region" description="Helical" evidence="8">
    <location>
        <begin position="173"/>
        <end position="193"/>
    </location>
</feature>
<keyword evidence="3 8" id="KW-0812">Transmembrane</keyword>
<dbReference type="InterPro" id="IPR017871">
    <property type="entry name" value="ABC_transporter-like_CS"/>
</dbReference>
<feature type="transmembrane region" description="Helical" evidence="8">
    <location>
        <begin position="308"/>
        <end position="325"/>
    </location>
</feature>
<dbReference type="CDD" id="cd02419">
    <property type="entry name" value="Peptidase_C39C"/>
    <property type="match status" value="1"/>
</dbReference>
<comment type="similarity">
    <text evidence="2">Belongs to the ABC transporter superfamily.</text>
</comment>
<dbReference type="PROSITE" id="PS50990">
    <property type="entry name" value="PEPTIDASE_C39"/>
    <property type="match status" value="1"/>
</dbReference>
<dbReference type="InterPro" id="IPR003439">
    <property type="entry name" value="ABC_transporter-like_ATP-bd"/>
</dbReference>
<reference evidence="12" key="1">
    <citation type="submission" date="2022-08" db="EMBL/GenBank/DDBJ databases">
        <title>Microvirga terrae sp. nov., isolated from soil.</title>
        <authorList>
            <person name="Kim K.H."/>
            <person name="Seo Y.L."/>
            <person name="Kim J.M."/>
            <person name="Lee J.K."/>
            <person name="Han D.M."/>
            <person name="Jeon C.O."/>
        </authorList>
    </citation>
    <scope>NUCLEOTIDE SEQUENCE</scope>
    <source>
        <strain evidence="12">R24</strain>
    </source>
</reference>
<dbReference type="PROSITE" id="PS50893">
    <property type="entry name" value="ABC_TRANSPORTER_2"/>
    <property type="match status" value="1"/>
</dbReference>
<organism evidence="12 13">
    <name type="scientific">Microvirga terrae</name>
    <dbReference type="NCBI Taxonomy" id="2740529"/>
    <lineage>
        <taxon>Bacteria</taxon>
        <taxon>Pseudomonadati</taxon>
        <taxon>Pseudomonadota</taxon>
        <taxon>Alphaproteobacteria</taxon>
        <taxon>Hyphomicrobiales</taxon>
        <taxon>Methylobacteriaceae</taxon>
        <taxon>Microvirga</taxon>
    </lineage>
</organism>
<dbReference type="InterPro" id="IPR036640">
    <property type="entry name" value="ABC1_TM_sf"/>
</dbReference>
<dbReference type="Gene3D" id="3.40.50.300">
    <property type="entry name" value="P-loop containing nucleotide triphosphate hydrolases"/>
    <property type="match status" value="1"/>
</dbReference>
<keyword evidence="7 8" id="KW-0472">Membrane</keyword>
<name>A0ABY5RNH7_9HYPH</name>
<evidence type="ECO:0000256" key="5">
    <source>
        <dbReference type="ARBA" id="ARBA00022840"/>
    </source>
</evidence>
<dbReference type="Proteomes" id="UP001017257">
    <property type="component" value="Chromosome"/>
</dbReference>
<dbReference type="Pfam" id="PF00005">
    <property type="entry name" value="ABC_tran"/>
    <property type="match status" value="1"/>
</dbReference>
<evidence type="ECO:0000259" key="10">
    <source>
        <dbReference type="PROSITE" id="PS50929"/>
    </source>
</evidence>
<keyword evidence="5" id="KW-0067">ATP-binding</keyword>
<evidence type="ECO:0000256" key="2">
    <source>
        <dbReference type="ARBA" id="ARBA00005417"/>
    </source>
</evidence>
<dbReference type="PROSITE" id="PS00211">
    <property type="entry name" value="ABC_TRANSPORTER_1"/>
    <property type="match status" value="1"/>
</dbReference>
<dbReference type="PANTHER" id="PTHR24221:SF606">
    <property type="entry name" value="COLICIN V SECRETION-PROCESSING ATP-BINDING PROTEIN"/>
    <property type="match status" value="1"/>
</dbReference>
<feature type="domain" description="ABC transporter" evidence="9">
    <location>
        <begin position="487"/>
        <end position="720"/>
    </location>
</feature>
<dbReference type="Gene3D" id="3.90.70.10">
    <property type="entry name" value="Cysteine proteinases"/>
    <property type="match status" value="1"/>
</dbReference>
<evidence type="ECO:0000313" key="13">
    <source>
        <dbReference type="Proteomes" id="UP001017257"/>
    </source>
</evidence>
<feature type="transmembrane region" description="Helical" evidence="8">
    <location>
        <begin position="205"/>
        <end position="227"/>
    </location>
</feature>
<dbReference type="PROSITE" id="PS50929">
    <property type="entry name" value="ABC_TM1F"/>
    <property type="match status" value="1"/>
</dbReference>
<dbReference type="InterPro" id="IPR003593">
    <property type="entry name" value="AAA+_ATPase"/>
</dbReference>
<dbReference type="InterPro" id="IPR005074">
    <property type="entry name" value="Peptidase_C39"/>
</dbReference>
<dbReference type="CDD" id="cd18567">
    <property type="entry name" value="ABC_6TM_CvaB_RaxB_like"/>
    <property type="match status" value="1"/>
</dbReference>
<keyword evidence="6 8" id="KW-1133">Transmembrane helix</keyword>
<dbReference type="Gene3D" id="1.20.1560.10">
    <property type="entry name" value="ABC transporter type 1, transmembrane domain"/>
    <property type="match status" value="1"/>
</dbReference>
<dbReference type="InterPro" id="IPR027417">
    <property type="entry name" value="P-loop_NTPase"/>
</dbReference>
<protein>
    <submittedName>
        <fullName evidence="12">Peptidase domain-containing ABC transporter</fullName>
    </submittedName>
</protein>
<evidence type="ECO:0000256" key="4">
    <source>
        <dbReference type="ARBA" id="ARBA00022741"/>
    </source>
</evidence>
<dbReference type="InterPro" id="IPR011527">
    <property type="entry name" value="ABC1_TM_dom"/>
</dbReference>
<evidence type="ECO:0000256" key="6">
    <source>
        <dbReference type="ARBA" id="ARBA00022989"/>
    </source>
</evidence>
<evidence type="ECO:0000259" key="9">
    <source>
        <dbReference type="PROSITE" id="PS50893"/>
    </source>
</evidence>
<keyword evidence="13" id="KW-1185">Reference proteome</keyword>
<dbReference type="RefSeq" id="WP_210272177.1">
    <property type="nucleotide sequence ID" value="NZ_CP102845.1"/>
</dbReference>
<sequence length="726" mass="79681">MTLLDKIDFLNGPRLPVLLQTEAAECGLACLAMIASYHGHETDLVSLRARFSVSLKGTTLRDVLTLAQRVGMTGRGLRLEPEQLKKIKTPCILHWDMNHFVVLKEATSRRIVVHDPASGLRSYSLSEAGRHFTGIALELSPTESFEKRKDVTKIPLSSFWGRLDGLGRALGQALLLSAILQILALAGPFYMQLVVDDAILKGDSGLLTALALGFTLLLLINVGASWLRSQVLMFLGNALNFQMSANLFNHLVRLPLEWFEKRHIGDVVSRFGATVPIQNLFSQGLIGAIVDGIMGVLTLIMILVYSPALSLVVFGVLVLYALLRLTSYHFVRRLQEEAIEAGAKESSIFIETIRGIQSIKIFGREADREALWQNRHADSINKGIRQTRVTIGFSSAHQLLYGLENVLVVYLGARAVMAGDMSVGMLYAFISYKEQFLDKITNLIETALQYRMLDLYVARLSDIALTRKDADHHGRGGLVERSVQGGIELRDVAFRYADTEPEVLSGATLAVEPGEFVAITGPSGGGKTTLLKIMLGLFRPTQGRVLIDGTPLEDFGVQAFRSQIGVVMQDDQLLSGSIAENIAFFDARIDLDRMRECATHAGIDQEIMAMPMNYNTLVGDMGTVLSGGQRQRVLLARALYRGPRVLFMDEGTSHLDLDKEREVNRALAGLAITRIVIAHRPETIRAADRIVVLREGRVSPPMDTDALAFAEAARQPLGGVAGLGRA</sequence>
<dbReference type="SMART" id="SM00382">
    <property type="entry name" value="AAA"/>
    <property type="match status" value="1"/>
</dbReference>
<evidence type="ECO:0000256" key="8">
    <source>
        <dbReference type="SAM" id="Phobius"/>
    </source>
</evidence>
<feature type="domain" description="ABC transmembrane type-1" evidence="10">
    <location>
        <begin position="173"/>
        <end position="452"/>
    </location>
</feature>
<dbReference type="Pfam" id="PF03412">
    <property type="entry name" value="Peptidase_C39"/>
    <property type="match status" value="1"/>
</dbReference>
<dbReference type="EMBL" id="CP102845">
    <property type="protein sequence ID" value="UVF17884.1"/>
    <property type="molecule type" value="Genomic_DNA"/>
</dbReference>